<evidence type="ECO:0000313" key="8">
    <source>
        <dbReference type="Proteomes" id="UP000197153"/>
    </source>
</evidence>
<feature type="region of interest" description="Disordered" evidence="5">
    <location>
        <begin position="1"/>
        <end position="21"/>
    </location>
</feature>
<dbReference type="InterPro" id="IPR000873">
    <property type="entry name" value="AMP-dep_synth/lig_dom"/>
</dbReference>
<keyword evidence="3" id="KW-0597">Phosphoprotein</keyword>
<name>A0A248K0Y6_9PROT</name>
<keyword evidence="2" id="KW-0596">Phosphopantetheine</keyword>
<dbReference type="InterPro" id="IPR006162">
    <property type="entry name" value="Ppantetheine_attach_site"/>
</dbReference>
<keyword evidence="8" id="KW-1185">Reference proteome</keyword>
<dbReference type="Gene3D" id="3.30.559.10">
    <property type="entry name" value="Chloramphenicol acetyltransferase-like domain"/>
    <property type="match status" value="3"/>
</dbReference>
<dbReference type="Pfam" id="PF00501">
    <property type="entry name" value="AMP-binding"/>
    <property type="match status" value="2"/>
</dbReference>
<dbReference type="GO" id="GO:0044550">
    <property type="term" value="P:secondary metabolite biosynthetic process"/>
    <property type="evidence" value="ECO:0007669"/>
    <property type="project" value="TreeGrafter"/>
</dbReference>
<dbReference type="InterPro" id="IPR020845">
    <property type="entry name" value="AMP-binding_CS"/>
</dbReference>
<dbReference type="Gene3D" id="3.30.559.30">
    <property type="entry name" value="Nonribosomal peptide synthetase, condensation domain"/>
    <property type="match status" value="3"/>
</dbReference>
<dbReference type="SUPFAM" id="SSF51197">
    <property type="entry name" value="Clavaminate synthase-like"/>
    <property type="match status" value="1"/>
</dbReference>
<dbReference type="PANTHER" id="PTHR45527">
    <property type="entry name" value="NONRIBOSOMAL PEPTIDE SYNTHETASE"/>
    <property type="match status" value="1"/>
</dbReference>
<dbReference type="PROSITE" id="PS00455">
    <property type="entry name" value="AMP_BINDING"/>
    <property type="match status" value="2"/>
</dbReference>
<dbReference type="Gene3D" id="2.30.38.10">
    <property type="entry name" value="Luciferase, Domain 3"/>
    <property type="match status" value="2"/>
</dbReference>
<evidence type="ECO:0000256" key="5">
    <source>
        <dbReference type="SAM" id="MobiDB-lite"/>
    </source>
</evidence>
<dbReference type="GO" id="GO:0005737">
    <property type="term" value="C:cytoplasm"/>
    <property type="evidence" value="ECO:0007669"/>
    <property type="project" value="TreeGrafter"/>
</dbReference>
<dbReference type="Proteomes" id="UP000197153">
    <property type="component" value="Chromosome 3"/>
</dbReference>
<comment type="cofactor">
    <cofactor evidence="1">
        <name>pantetheine 4'-phosphate</name>
        <dbReference type="ChEBI" id="CHEBI:47942"/>
    </cofactor>
</comment>
<dbReference type="Gene3D" id="1.10.1200.10">
    <property type="entry name" value="ACP-like"/>
    <property type="match status" value="2"/>
</dbReference>
<evidence type="ECO:0000256" key="2">
    <source>
        <dbReference type="ARBA" id="ARBA00022450"/>
    </source>
</evidence>
<dbReference type="SUPFAM" id="SSF56801">
    <property type="entry name" value="Acetyl-CoA synthetase-like"/>
    <property type="match status" value="2"/>
</dbReference>
<dbReference type="InterPro" id="IPR020806">
    <property type="entry name" value="PKS_PP-bd"/>
</dbReference>
<dbReference type="KEGG" id="nao:Y958_26325"/>
<sequence>MDTSMTTTRIAPDCPSDHAPASAYPLGEEQRALWAAYRAAPEEAGHIMAYAGTLLPGMDLTCLAAAFTHVIAGHETLASAYGEDAAGTPVMRPLRTVAPDVAVVTKTIPDDDMCTAWLAAQADTPLDLEAGQVCRVRLLRGADGDYIVVAVHHIAGDFLAMESLTEQVMLAYERLVQGQAPVPIPAGLYRAWLDRQRASLAGPRCLKLEAFWRELLADPPAALDLPSDGGDGSATHEAEIALSPETTAALRALAERLGIGLFPLLATLYHTFLGHWSGQDRFLIGTPVSGRMGAADHDLIGCTLNVLPWPVDLRGNPAFADLARRTQATLMAMLRHHRLPLARIAAAIGRGGALFQHMTTYVPVGERRLTGHYIPRLRFATQRGAANDLNLRWVDGGDRLTLQWRQDTSRYRPATIARMQRGFLALVDQVLAAPNARLSSLRAHAEEDAAVRHGPAATPDTALALFHRRVGQAPDAIAVEHGADNVSYAALDARAATLASRLATAGVTPGDTVGLHLPRGTDLAVAMIAAWKAGAAYLCLDPALPVARLAFMAADADVRLIVGEDAPAELPQPRLALNGPEAGATPPPPAVPTLPAYVIYTSGSTGAPKGVVVTQGNLANYALGVLDVLDLPPESILATLAAVTADLGYTAWFGALLGGHTLRIIDTALADDPDALARHLAERPVDALKIVPSHLAALMAVPQPERLLPRRRLVLGGEALSADFVARVRALAPGCRVVNHYGPTETTVGCLTWTADHADEDGVPVGRPLAGVHVAVLDRDLQPLPVGVPGELAVGGAGVASGYRGRAALTAQRFVPDPAIPGGRLYLTGDRVVMGANGAVRFLGRADDQVKIRGFRVELGEVEAQLRRLPGVTEAAVIARPAPGGAGLRLVAFITGRDLAEPAALLRTLAGQVPDAMVPATLAVLPSLPRLPNGKIDRAALPVDAPQNMAQPTTSTGLSPIEAALSALWAEVLGRPAVAITDDFFAIGGDSILALQVIAKARPQGLALTPKMLFQKRTVAAVAAVLAATPPKGTRKTPPPPTDQPFALSGLDADALADLRADRPDVTDAYPLSSLQQGLLFHSLIDRESGAYVNQLVLDATGPFAPEAFAHAWQAAVDAHPMLRTAFRWEGLDAPLQLVQCAATLPVTQHDWRGWNEAAQEAALADFLAADRAQGFVLEAAPLMRLAVMDRGEGRWWLVWSRHHLVVDGWCSVLLLDEVLERYRAQLAGEAPALPQRRPFRDHVAWLVRRDGAGPLAFWEDFLAGVRDATPLPVLRPAQPGPAAPLNRTLMLDRAETGRLTATARELGVTLNTLVQGAWGLTLAALSGREDVVFGVTSAGRSMDLDGAETMLGVFITTLPLRVKPAAGRRLGDYLRAVQADNVAMREHEHASLADIQKRLGVGALFDTLLVFQNLPMLEGRRRRLGTLDLRQRENVERTHYGLTVEVFPGEELGVALDADARRIDDATLARVADGFRTALLGLARGANTPLSAIPRLGAAEAALLRRWRTTPADYALGSDWLTRVADRVVRHPDRVVARCDGASLTYRQLWDRSESLARGLVAAGLRPDGVVALLLPRGLELLTLMVAVLRAGGAWLPLDPAHPPARWAQVTAQAKALLVRDLAIACDLPALTPANLLDRAEAGDLPTSPAEGRQLAYVLFTSGSTGIPKGVMVTRDGMLNNMLAKVAPLGLGESDVIAQTAPACFDISVWQTLMAPLLGAVVEIIPDAVVKDPDALLRRLRTTGVTVFEPVPSLMRALVDIGGTDGGAVPLPTLRWVLPTGEALRADDARAWFAAYPHIPLMNAYGPAECADDVAFHPLRQAPEPGAVIPIGRPTANADLRVLDADLSPAPVGAVGEIVIGGVGVGRGYSGDPRRTAVVFVPDPDGPPGARIYRTGDLGRWTGDGVLEWAGRKDFQVKVRGFRIEPGEVEAVLERHPAVCRAAVVARGDRLVAYWQAAGDGTPDDLARHAAAHLPPYMVPTRWVSVTTWPLNANGKLDRQALPEPVTDNGAGEEPATETEQRLAALWRELLPGAAVHRDSDFFALGGHSLLAARLVARLRRMGWDRLALRTVFEAPGLSHLAARLDANDVAEGVEPMPILAPVPRGGPLPLSPAQQRLWLVDRLTGGDAAYTMAATLDLHGDLDARALEGALNAVIARHEILRTAYPENDADEDGEPIARPAAALTLSLAVDDLSPLLAEEREACALAIREAEMGRPFDLAQGPPLRARLLRLAPGHHQLIFAMHHMVADGWSVGVLTRDLSTAYRAARAGTPPDWPALPVQYADYAVWQRALLSGEGLRSRVAFWRGHLAGAPTRLRLPTNRPRPPVAQTAGGALRFIVPPDLLGPLDEWARSRGATLFMALLASFQSLLHQVTGDDDLVVGTDTAGRAVPEVEELIGFFVNVVPLRSRHRAGMSPADMLDQTRHTALAAFEQDALPFDRIVEAVGVPRDRSRNPLVQALFVLQNVPESRFDLPGLTVTQLPALERRSKFDLALFLEPGADGMVADWVYAAALLDPVTITRFHHGWIALLRQAVEAPDQPLPLSTLPAKAPEASPMTIPARLAPARLAPKPAHEAVRQSFLADGGAFPVMLEPVTSGLDPAAWAAANRPFIDGLLARHAGILFRGFDLPGPRAFEGFAEAMEPGGLFGGYGDLPKKEGGRNTYRSTPYPERQMILFHNESAHLDRWPRKQWFFAEQVAPVGGCTPIVDCREMLRRLPLDLVADLERRGLLYVRTFTPRLDVGWRDFFKTDDREAVTARCAAGGIDCRWLDPETPQTRSRGPAVIRHPLTGERSFFNQVQLHHPYCLEADVREDLLDLVGIDRLPRNVLYGDGSPIPDDVMALIGEMYEACAVRFDWRNGDVVMLDNMLAAHARDPYQGPRRVVVAMGAMTDRASLDTSKAAGATEVA</sequence>
<dbReference type="InterPro" id="IPR025110">
    <property type="entry name" value="AMP-bd_C"/>
</dbReference>
<evidence type="ECO:0000256" key="3">
    <source>
        <dbReference type="ARBA" id="ARBA00022553"/>
    </source>
</evidence>
<dbReference type="SMART" id="SM00823">
    <property type="entry name" value="PKS_PP"/>
    <property type="match status" value="1"/>
</dbReference>
<dbReference type="FunFam" id="1.10.1200.10:FF:000016">
    <property type="entry name" value="Non-ribosomal peptide synthase"/>
    <property type="match status" value="1"/>
</dbReference>
<accession>A0A248K0Y6</accession>
<dbReference type="Gene3D" id="3.40.50.980">
    <property type="match status" value="4"/>
</dbReference>
<dbReference type="NCBIfam" id="TIGR01733">
    <property type="entry name" value="AA-adenyl-dom"/>
    <property type="match status" value="2"/>
</dbReference>
<dbReference type="Pfam" id="PF13193">
    <property type="entry name" value="AMP-binding_C"/>
    <property type="match status" value="2"/>
</dbReference>
<feature type="domain" description="Carrier" evidence="6">
    <location>
        <begin position="2015"/>
        <end position="2090"/>
    </location>
</feature>
<dbReference type="Pfam" id="PF00550">
    <property type="entry name" value="PP-binding"/>
    <property type="match status" value="2"/>
</dbReference>
<evidence type="ECO:0000256" key="1">
    <source>
        <dbReference type="ARBA" id="ARBA00001957"/>
    </source>
</evidence>
<dbReference type="Pfam" id="PF02668">
    <property type="entry name" value="TauD"/>
    <property type="match status" value="1"/>
</dbReference>
<dbReference type="InterPro" id="IPR023213">
    <property type="entry name" value="CAT-like_dom_sf"/>
</dbReference>
<dbReference type="InterPro" id="IPR001242">
    <property type="entry name" value="Condensation_dom"/>
</dbReference>
<dbReference type="InterPro" id="IPR042098">
    <property type="entry name" value="TauD-like_sf"/>
</dbReference>
<dbReference type="GO" id="GO:0043041">
    <property type="term" value="P:amino acid activation for nonribosomal peptide biosynthetic process"/>
    <property type="evidence" value="ECO:0007669"/>
    <property type="project" value="TreeGrafter"/>
</dbReference>
<dbReference type="PANTHER" id="PTHR45527:SF1">
    <property type="entry name" value="FATTY ACID SYNTHASE"/>
    <property type="match status" value="1"/>
</dbReference>
<dbReference type="Pfam" id="PF00668">
    <property type="entry name" value="Condensation"/>
    <property type="match status" value="3"/>
</dbReference>
<dbReference type="PROSITE" id="PS00012">
    <property type="entry name" value="PHOSPHOPANTETHEINE"/>
    <property type="match status" value="2"/>
</dbReference>
<dbReference type="EMBL" id="CP022112">
    <property type="protein sequence ID" value="ASG24401.1"/>
    <property type="molecule type" value="Genomic_DNA"/>
</dbReference>
<dbReference type="GO" id="GO:0016706">
    <property type="term" value="F:2-oxoglutarate-dependent dioxygenase activity"/>
    <property type="evidence" value="ECO:0007669"/>
    <property type="project" value="UniProtKB-ARBA"/>
</dbReference>
<evidence type="ECO:0000259" key="6">
    <source>
        <dbReference type="PROSITE" id="PS50075"/>
    </source>
</evidence>
<protein>
    <submittedName>
        <fullName evidence="7">Non-ribosomal peptide synthetase</fullName>
    </submittedName>
</protein>
<dbReference type="GO" id="GO:0072330">
    <property type="term" value="P:monocarboxylic acid biosynthetic process"/>
    <property type="evidence" value="ECO:0007669"/>
    <property type="project" value="UniProtKB-ARBA"/>
</dbReference>
<gene>
    <name evidence="7" type="ORF">Y958_26325</name>
</gene>
<feature type="domain" description="Carrier" evidence="6">
    <location>
        <begin position="956"/>
        <end position="1030"/>
    </location>
</feature>
<dbReference type="Gene3D" id="3.60.130.10">
    <property type="entry name" value="Clavaminate synthase-like"/>
    <property type="match status" value="1"/>
</dbReference>
<dbReference type="Gene3D" id="3.30.300.30">
    <property type="match status" value="2"/>
</dbReference>
<dbReference type="CDD" id="cd05930">
    <property type="entry name" value="A_NRPS"/>
    <property type="match status" value="2"/>
</dbReference>
<organism evidence="7 8">
    <name type="scientific">Nitrospirillum viridazoti CBAmc</name>
    <dbReference type="NCBI Taxonomy" id="1441467"/>
    <lineage>
        <taxon>Bacteria</taxon>
        <taxon>Pseudomonadati</taxon>
        <taxon>Pseudomonadota</taxon>
        <taxon>Alphaproteobacteria</taxon>
        <taxon>Rhodospirillales</taxon>
        <taxon>Azospirillaceae</taxon>
        <taxon>Nitrospirillum</taxon>
        <taxon>Nitrospirillum viridazoti</taxon>
    </lineage>
</organism>
<dbReference type="PROSITE" id="PS50075">
    <property type="entry name" value="CARRIER"/>
    <property type="match status" value="2"/>
</dbReference>
<dbReference type="InterPro" id="IPR036736">
    <property type="entry name" value="ACP-like_sf"/>
</dbReference>
<proteinExistence type="predicted"/>
<dbReference type="InterPro" id="IPR010071">
    <property type="entry name" value="AA_adenyl_dom"/>
</dbReference>
<dbReference type="CDD" id="cd19543">
    <property type="entry name" value="DCL_NRPS"/>
    <property type="match status" value="1"/>
</dbReference>
<dbReference type="GO" id="GO:0031177">
    <property type="term" value="F:phosphopantetheine binding"/>
    <property type="evidence" value="ECO:0007669"/>
    <property type="project" value="InterPro"/>
</dbReference>
<evidence type="ECO:0000256" key="4">
    <source>
        <dbReference type="ARBA" id="ARBA00023002"/>
    </source>
</evidence>
<dbReference type="InterPro" id="IPR003819">
    <property type="entry name" value="TauD/TfdA-like"/>
</dbReference>
<dbReference type="SUPFAM" id="SSF52777">
    <property type="entry name" value="CoA-dependent acyltransferases"/>
    <property type="match status" value="6"/>
</dbReference>
<dbReference type="CDD" id="cd19531">
    <property type="entry name" value="LCL_NRPS-like"/>
    <property type="match status" value="1"/>
</dbReference>
<evidence type="ECO:0000313" key="7">
    <source>
        <dbReference type="EMBL" id="ASG24401.1"/>
    </source>
</evidence>
<dbReference type="InterPro" id="IPR009081">
    <property type="entry name" value="PP-bd_ACP"/>
</dbReference>
<dbReference type="InterPro" id="IPR045851">
    <property type="entry name" value="AMP-bd_C_sf"/>
</dbReference>
<reference evidence="7 8" key="1">
    <citation type="submission" date="2017-06" db="EMBL/GenBank/DDBJ databases">
        <title>Complete genome sequence of Nitrospirillum amazonense strain CBAmC, an endophytic nitrogen-fixing and plant growth-promoting bacterium, isolated from sugarcane.</title>
        <authorList>
            <person name="Schwab S."/>
            <person name="dos Santos Teixeira K.R."/>
            <person name="Simoes Araujo J.L."/>
            <person name="Soares Vidal M."/>
            <person name="Borges de Freitas H.R."/>
            <person name="Rivello Crivelaro A.L."/>
            <person name="Bueno de Camargo Nunes A."/>
            <person name="dos Santos C.M."/>
            <person name="Palmeira da Silva Rosa D."/>
            <person name="da Silva Padilha D."/>
            <person name="da Silva E."/>
            <person name="Araujo Terra L."/>
            <person name="Soares Mendes V."/>
            <person name="Farinelli L."/>
            <person name="Magalhaes Cruz L."/>
            <person name="Baldani J.I."/>
        </authorList>
    </citation>
    <scope>NUCLEOTIDE SEQUENCE [LARGE SCALE GENOMIC DNA]</scope>
    <source>
        <strain evidence="7 8">CBAmC</strain>
    </source>
</reference>
<dbReference type="SUPFAM" id="SSF47336">
    <property type="entry name" value="ACP-like"/>
    <property type="match status" value="2"/>
</dbReference>
<keyword evidence="4" id="KW-0560">Oxidoreductase</keyword>